<name>A0A9W7HLA2_HIBTR</name>
<accession>A0A9W7HLA2</accession>
<feature type="chain" id="PRO_5040765599" description="Leucine-rich repeat-containing N-terminal plant-type domain-containing protein" evidence="1">
    <location>
        <begin position="26"/>
        <end position="143"/>
    </location>
</feature>
<dbReference type="AlphaFoldDB" id="A0A9W7HLA2"/>
<sequence>MEKSMVVGLMLAVLCVITSEFACDGSELDPEAVFNFGYDLGDPEARLYYGSWKRSNRCQWQRIDCDNTNGAVFVIHIPQLCPMNSESSIRYGFWNLIEDISPRLPKYLEYLDSSLAALEELDLMEFLHQVLAIILACSFMISV</sequence>
<reference evidence="2" key="1">
    <citation type="submission" date="2023-05" db="EMBL/GenBank/DDBJ databases">
        <title>Genome and transcriptome analyses reveal genes involved in the formation of fine ridges on petal epidermal cells in Hibiscus trionum.</title>
        <authorList>
            <person name="Koshimizu S."/>
            <person name="Masuda S."/>
            <person name="Ishii T."/>
            <person name="Shirasu K."/>
            <person name="Hoshino A."/>
            <person name="Arita M."/>
        </authorList>
    </citation>
    <scope>NUCLEOTIDE SEQUENCE</scope>
    <source>
        <strain evidence="2">Hamamatsu line</strain>
    </source>
</reference>
<evidence type="ECO:0008006" key="4">
    <source>
        <dbReference type="Google" id="ProtNLM"/>
    </source>
</evidence>
<keyword evidence="1" id="KW-0732">Signal</keyword>
<evidence type="ECO:0000313" key="3">
    <source>
        <dbReference type="Proteomes" id="UP001165190"/>
    </source>
</evidence>
<keyword evidence="3" id="KW-1185">Reference proteome</keyword>
<dbReference type="OrthoDB" id="1600340at2759"/>
<dbReference type="Proteomes" id="UP001165190">
    <property type="component" value="Unassembled WGS sequence"/>
</dbReference>
<evidence type="ECO:0000256" key="1">
    <source>
        <dbReference type="SAM" id="SignalP"/>
    </source>
</evidence>
<gene>
    <name evidence="2" type="ORF">HRI_001562000</name>
</gene>
<protein>
    <recommendedName>
        <fullName evidence="4">Leucine-rich repeat-containing N-terminal plant-type domain-containing protein</fullName>
    </recommendedName>
</protein>
<evidence type="ECO:0000313" key="2">
    <source>
        <dbReference type="EMBL" id="GMI78927.1"/>
    </source>
</evidence>
<feature type="signal peptide" evidence="1">
    <location>
        <begin position="1"/>
        <end position="25"/>
    </location>
</feature>
<dbReference type="EMBL" id="BSYR01000016">
    <property type="protein sequence ID" value="GMI78927.1"/>
    <property type="molecule type" value="Genomic_DNA"/>
</dbReference>
<comment type="caution">
    <text evidence="2">The sequence shown here is derived from an EMBL/GenBank/DDBJ whole genome shotgun (WGS) entry which is preliminary data.</text>
</comment>
<organism evidence="2 3">
    <name type="scientific">Hibiscus trionum</name>
    <name type="common">Flower of an hour</name>
    <dbReference type="NCBI Taxonomy" id="183268"/>
    <lineage>
        <taxon>Eukaryota</taxon>
        <taxon>Viridiplantae</taxon>
        <taxon>Streptophyta</taxon>
        <taxon>Embryophyta</taxon>
        <taxon>Tracheophyta</taxon>
        <taxon>Spermatophyta</taxon>
        <taxon>Magnoliopsida</taxon>
        <taxon>eudicotyledons</taxon>
        <taxon>Gunneridae</taxon>
        <taxon>Pentapetalae</taxon>
        <taxon>rosids</taxon>
        <taxon>malvids</taxon>
        <taxon>Malvales</taxon>
        <taxon>Malvaceae</taxon>
        <taxon>Malvoideae</taxon>
        <taxon>Hibiscus</taxon>
    </lineage>
</organism>
<proteinExistence type="predicted"/>